<feature type="compositionally biased region" description="Polar residues" evidence="1">
    <location>
        <begin position="826"/>
        <end position="835"/>
    </location>
</feature>
<reference evidence="2 3" key="1">
    <citation type="submission" date="2023-08" db="EMBL/GenBank/DDBJ databases">
        <title>A Necator americanus chromosomal reference genome.</title>
        <authorList>
            <person name="Ilik V."/>
            <person name="Petrzelkova K.J."/>
            <person name="Pardy F."/>
            <person name="Fuh T."/>
            <person name="Niatou-Singa F.S."/>
            <person name="Gouil Q."/>
            <person name="Baker L."/>
            <person name="Ritchie M.E."/>
            <person name="Jex A.R."/>
            <person name="Gazzola D."/>
            <person name="Li H."/>
            <person name="Toshio Fujiwara R."/>
            <person name="Zhan B."/>
            <person name="Aroian R.V."/>
            <person name="Pafco B."/>
            <person name="Schwarz E.M."/>
        </authorList>
    </citation>
    <scope>NUCLEOTIDE SEQUENCE [LARGE SCALE GENOMIC DNA]</scope>
    <source>
        <strain evidence="2 3">Aroian</strain>
        <tissue evidence="2">Whole animal</tissue>
    </source>
</reference>
<gene>
    <name evidence="2" type="primary">Necator_chrIII.g13123</name>
    <name evidence="2" type="ORF">RB195_012356</name>
</gene>
<dbReference type="SMART" id="SM00367">
    <property type="entry name" value="LRR_CC"/>
    <property type="match status" value="5"/>
</dbReference>
<feature type="compositionally biased region" description="Basic and acidic residues" evidence="1">
    <location>
        <begin position="757"/>
        <end position="770"/>
    </location>
</feature>
<feature type="compositionally biased region" description="Polar residues" evidence="1">
    <location>
        <begin position="742"/>
        <end position="753"/>
    </location>
</feature>
<dbReference type="PANTHER" id="PTHR13318">
    <property type="entry name" value="PARTNER OF PAIRED, ISOFORM B-RELATED"/>
    <property type="match status" value="1"/>
</dbReference>
<feature type="region of interest" description="Disordered" evidence="1">
    <location>
        <begin position="498"/>
        <end position="532"/>
    </location>
</feature>
<dbReference type="InterPro" id="IPR032675">
    <property type="entry name" value="LRR_dom_sf"/>
</dbReference>
<evidence type="ECO:0008006" key="4">
    <source>
        <dbReference type="Google" id="ProtNLM"/>
    </source>
</evidence>
<protein>
    <recommendedName>
        <fullName evidence="4">F-box domain-containing protein</fullName>
    </recommendedName>
</protein>
<feature type="region of interest" description="Disordered" evidence="1">
    <location>
        <begin position="638"/>
        <end position="695"/>
    </location>
</feature>
<dbReference type="Gene3D" id="3.80.10.10">
    <property type="entry name" value="Ribonuclease Inhibitor"/>
    <property type="match status" value="2"/>
</dbReference>
<keyword evidence="3" id="KW-1185">Reference proteome</keyword>
<dbReference type="Proteomes" id="UP001303046">
    <property type="component" value="Unassembled WGS sequence"/>
</dbReference>
<proteinExistence type="predicted"/>
<feature type="compositionally biased region" description="Basic and acidic residues" evidence="1">
    <location>
        <begin position="730"/>
        <end position="741"/>
    </location>
</feature>
<accession>A0ABR1D6Q9</accession>
<name>A0ABR1D6Q9_NECAM</name>
<evidence type="ECO:0000313" key="3">
    <source>
        <dbReference type="Proteomes" id="UP001303046"/>
    </source>
</evidence>
<dbReference type="EMBL" id="JAVFWL010000003">
    <property type="protein sequence ID" value="KAK6746189.1"/>
    <property type="molecule type" value="Genomic_DNA"/>
</dbReference>
<evidence type="ECO:0000313" key="2">
    <source>
        <dbReference type="EMBL" id="KAK6746189.1"/>
    </source>
</evidence>
<sequence length="835" mass="91880">MNSIRSSDFLSSILDNMDTLTAPCFSPFHTSHDDNRKQDSPLINLPSSILDNIISHIPLKVRTLMVAPACRALRDSVYRSITSVAFYKTQLDELSDTRIKYFLSIHGHKITAINFDLFRSVEDVACTQWNWRQSVITAVKMCSNLRELDILVCKRHRLRDTDLLTIFRECPQLQVLCIDAQYLSGHCFQVAPVGLQRLELEMCLRLSETAMRSIFSRLKKLKVLYVSDLRILKDSIISGLVSNLKNLRDLSIIANPETPNMELSASALGHLARLPRLQNLCLEGLPAVTDRFLAELSDVTNNAAARTITSLSLAFCFNFSSIGLQRLARMPKLDSLNLDGITKRDISSGLEKIAVESRLVRLLLAEGTNVSCDTLREVCKVSPQLRLLDISNNDVMTDLNAANSLVAQWVISGRPPLTVLTNKHLPWGMITIPQSFPESTPPVFSVVHLHRNTVPMNEILPGSVLSEENSSQLPHGLLLARLRRGNRYRLLHSLRSLSQEGGDSDDQKENSCSPTHQRPLRKGKSPKSPANVPLICSPPPLPLFAGQQTNIHSPNALTTSPIINQTSDLANCLGACAPLQAPQLILPELCPGAFPSHDLGRLVPSDTPLEPWMMWLAANASYTPSALTFTDPLSMLTAGSAGAPRPPVEIPQQPRFHYTRGPRNKRRSNPQKHSPQAAAQPVSFSPTDFPPLQFCGSRPTMDYPIASSSNDFSSIARRLLLNRGPCSSSHPHEKDADEVANRKSQQHTVQIVNPGNDKADLHLTAERTSQEDTSVAILKSDVTENKLPTEQTASSQASDAQNNSTPCSDEPPSALPDSSVAKDPGCSTQSVEEVS</sequence>
<feature type="compositionally biased region" description="Basic residues" evidence="1">
    <location>
        <begin position="657"/>
        <end position="670"/>
    </location>
</feature>
<evidence type="ECO:0000256" key="1">
    <source>
        <dbReference type="SAM" id="MobiDB-lite"/>
    </source>
</evidence>
<dbReference type="SUPFAM" id="SSF52047">
    <property type="entry name" value="RNI-like"/>
    <property type="match status" value="1"/>
</dbReference>
<dbReference type="InterPro" id="IPR006553">
    <property type="entry name" value="Leu-rich_rpt_Cys-con_subtyp"/>
</dbReference>
<organism evidence="2 3">
    <name type="scientific">Necator americanus</name>
    <name type="common">Human hookworm</name>
    <dbReference type="NCBI Taxonomy" id="51031"/>
    <lineage>
        <taxon>Eukaryota</taxon>
        <taxon>Metazoa</taxon>
        <taxon>Ecdysozoa</taxon>
        <taxon>Nematoda</taxon>
        <taxon>Chromadorea</taxon>
        <taxon>Rhabditida</taxon>
        <taxon>Rhabditina</taxon>
        <taxon>Rhabditomorpha</taxon>
        <taxon>Strongyloidea</taxon>
        <taxon>Ancylostomatidae</taxon>
        <taxon>Bunostominae</taxon>
        <taxon>Necator</taxon>
    </lineage>
</organism>
<feature type="region of interest" description="Disordered" evidence="1">
    <location>
        <begin position="723"/>
        <end position="835"/>
    </location>
</feature>
<feature type="compositionally biased region" description="Low complexity" evidence="1">
    <location>
        <begin position="791"/>
        <end position="805"/>
    </location>
</feature>
<comment type="caution">
    <text evidence="2">The sequence shown here is derived from an EMBL/GenBank/DDBJ whole genome shotgun (WGS) entry which is preliminary data.</text>
</comment>
<dbReference type="PANTHER" id="PTHR13318:SF247">
    <property type="entry name" value="GH16156P"/>
    <property type="match status" value="1"/>
</dbReference>